<dbReference type="InterPro" id="IPR043502">
    <property type="entry name" value="DNA/RNA_pol_sf"/>
</dbReference>
<keyword evidence="3" id="KW-1185">Reference proteome</keyword>
<dbReference type="OrthoDB" id="101614at2759"/>
<dbReference type="SUPFAM" id="SSF56672">
    <property type="entry name" value="DNA/RNA polymerases"/>
    <property type="match status" value="1"/>
</dbReference>
<protein>
    <recommendedName>
        <fullName evidence="1">Reverse transcriptase domain-containing protein</fullName>
    </recommendedName>
</protein>
<dbReference type="PROSITE" id="PS50878">
    <property type="entry name" value="RT_POL"/>
    <property type="match status" value="1"/>
</dbReference>
<comment type="caution">
    <text evidence="2">The sequence shown here is derived from an EMBL/GenBank/DDBJ whole genome shotgun (WGS) entry which is preliminary data.</text>
</comment>
<dbReference type="EMBL" id="JAHUZN010000002">
    <property type="protein sequence ID" value="KAG8500648.1"/>
    <property type="molecule type" value="Genomic_DNA"/>
</dbReference>
<name>A0A8J6DDD8_9ROSI</name>
<dbReference type="InterPro" id="IPR053134">
    <property type="entry name" value="RNA-dir_DNA_polymerase"/>
</dbReference>
<gene>
    <name evidence="2" type="ORF">CXB51_002634</name>
</gene>
<reference evidence="2 3" key="1">
    <citation type="journal article" date="2021" name="bioRxiv">
        <title>The Gossypium anomalum genome as a resource for cotton improvement and evolutionary analysis of hybrid incompatibility.</title>
        <authorList>
            <person name="Grover C.E."/>
            <person name="Yuan D."/>
            <person name="Arick M.A."/>
            <person name="Miller E.R."/>
            <person name="Hu G."/>
            <person name="Peterson D.G."/>
            <person name="Wendel J.F."/>
            <person name="Udall J.A."/>
        </authorList>
    </citation>
    <scope>NUCLEOTIDE SEQUENCE [LARGE SCALE GENOMIC DNA]</scope>
    <source>
        <strain evidence="2">JFW-Udall</strain>
        <tissue evidence="2">Leaf</tissue>
    </source>
</reference>
<proteinExistence type="predicted"/>
<evidence type="ECO:0000259" key="1">
    <source>
        <dbReference type="PROSITE" id="PS50878"/>
    </source>
</evidence>
<dbReference type="CDD" id="cd01647">
    <property type="entry name" value="RT_LTR"/>
    <property type="match status" value="1"/>
</dbReference>
<dbReference type="InterPro" id="IPR043128">
    <property type="entry name" value="Rev_trsase/Diguanyl_cyclase"/>
</dbReference>
<dbReference type="Pfam" id="PF00078">
    <property type="entry name" value="RVT_1"/>
    <property type="match status" value="1"/>
</dbReference>
<feature type="domain" description="Reverse transcriptase" evidence="1">
    <location>
        <begin position="1"/>
        <end position="154"/>
    </location>
</feature>
<dbReference type="PANTHER" id="PTHR24559">
    <property type="entry name" value="TRANSPOSON TY3-I GAG-POL POLYPROTEIN"/>
    <property type="match status" value="1"/>
</dbReference>
<dbReference type="Gene3D" id="3.10.10.10">
    <property type="entry name" value="HIV Type 1 Reverse Transcriptase, subunit A, domain 1"/>
    <property type="match status" value="1"/>
</dbReference>
<dbReference type="Gene3D" id="3.30.70.270">
    <property type="match status" value="2"/>
</dbReference>
<sequence>MRLCINYQQLNKVTVKNKYPLPRIYDLFDQLKGATVFSKIDLRSGYYQLRVKNSDVLKTAFRTRYGHYEFLVMPFDLTNAPAIFIDLMNRIFRPYLDKFVVMFIDDILIYSHDETEHAEHLRTVLHILRDNQLYVKFSKSEFWLREVGFLGHIVSGEGIKVDSSKISAIVNWKPPRNVSEVRSFLGLAEYYRRFVEGFSMIATPLIKLLRKDIKLCVPKNDELIRKILQEAHSSFLSIHPGLPFTSRKKDAVWVVIDKLTKSAHFIPVRMDFSLDKLAELYISEIVRLHGVDEATWELKEAMRKQYPNLFTAFKLHEQGTLKFKLKWRKYQVVDEMVKVAIFAYEGRTGMSHVSPYQIYGFGDRNEPCKPILDIYMALETGIIHVSPCRRHGIGKILLDRNDPSILSIPSGSMGHFLSSHSGIEGNVGDPITLSKESHWYS</sequence>
<evidence type="ECO:0000313" key="3">
    <source>
        <dbReference type="Proteomes" id="UP000701853"/>
    </source>
</evidence>
<dbReference type="AlphaFoldDB" id="A0A8J6DDD8"/>
<organism evidence="2 3">
    <name type="scientific">Gossypium anomalum</name>
    <dbReference type="NCBI Taxonomy" id="47600"/>
    <lineage>
        <taxon>Eukaryota</taxon>
        <taxon>Viridiplantae</taxon>
        <taxon>Streptophyta</taxon>
        <taxon>Embryophyta</taxon>
        <taxon>Tracheophyta</taxon>
        <taxon>Spermatophyta</taxon>
        <taxon>Magnoliopsida</taxon>
        <taxon>eudicotyledons</taxon>
        <taxon>Gunneridae</taxon>
        <taxon>Pentapetalae</taxon>
        <taxon>rosids</taxon>
        <taxon>malvids</taxon>
        <taxon>Malvales</taxon>
        <taxon>Malvaceae</taxon>
        <taxon>Malvoideae</taxon>
        <taxon>Gossypium</taxon>
    </lineage>
</organism>
<evidence type="ECO:0000313" key="2">
    <source>
        <dbReference type="EMBL" id="KAG8500648.1"/>
    </source>
</evidence>
<dbReference type="InterPro" id="IPR000477">
    <property type="entry name" value="RT_dom"/>
</dbReference>
<dbReference type="PANTHER" id="PTHR24559:SF444">
    <property type="entry name" value="REVERSE TRANSCRIPTASE DOMAIN-CONTAINING PROTEIN"/>
    <property type="match status" value="1"/>
</dbReference>
<dbReference type="Proteomes" id="UP000701853">
    <property type="component" value="Chromosome 2"/>
</dbReference>
<accession>A0A8J6DDD8</accession>